<accession>A0A031LVS8</accession>
<keyword evidence="3" id="KW-0816">Tricarboxylic acid cycle</keyword>
<feature type="binding site" evidence="8">
    <location>
        <position position="95"/>
    </location>
    <ligand>
        <name>NAD(+)</name>
        <dbReference type="ChEBI" id="CHEBI:57540"/>
    </ligand>
</feature>
<dbReference type="PIRSF" id="PIRSF000102">
    <property type="entry name" value="Lac_mal_DH"/>
    <property type="match status" value="1"/>
</dbReference>
<dbReference type="CDD" id="cd00300">
    <property type="entry name" value="LDH_like"/>
    <property type="match status" value="1"/>
</dbReference>
<evidence type="ECO:0000256" key="5">
    <source>
        <dbReference type="ARBA" id="ARBA00023027"/>
    </source>
</evidence>
<gene>
    <name evidence="12" type="ORF">CM19_01820</name>
</gene>
<dbReference type="Proteomes" id="UP000024332">
    <property type="component" value="Unassembled WGS sequence"/>
</dbReference>
<dbReference type="Gene3D" id="3.90.110.10">
    <property type="entry name" value="Lactate dehydrogenase/glycoside hydrolase, family 4, C-terminal"/>
    <property type="match status" value="1"/>
</dbReference>
<dbReference type="EMBL" id="JFZT01000016">
    <property type="protein sequence ID" value="EZQ11243.1"/>
    <property type="molecule type" value="Genomic_DNA"/>
</dbReference>
<evidence type="ECO:0000256" key="8">
    <source>
        <dbReference type="PIRSR" id="PIRSR000102-3"/>
    </source>
</evidence>
<evidence type="ECO:0000259" key="10">
    <source>
        <dbReference type="Pfam" id="PF00056"/>
    </source>
</evidence>
<dbReference type="SUPFAM" id="SSF51735">
    <property type="entry name" value="NAD(P)-binding Rossmann-fold domains"/>
    <property type="match status" value="1"/>
</dbReference>
<dbReference type="RefSeq" id="WP_048098696.1">
    <property type="nucleotide sequence ID" value="NZ_JFZT01000016.1"/>
</dbReference>
<dbReference type="GO" id="GO:0006089">
    <property type="term" value="P:lactate metabolic process"/>
    <property type="evidence" value="ECO:0007669"/>
    <property type="project" value="TreeGrafter"/>
</dbReference>
<evidence type="ECO:0000256" key="1">
    <source>
        <dbReference type="ARBA" id="ARBA00008104"/>
    </source>
</evidence>
<keyword evidence="5 8" id="KW-0520">NAD</keyword>
<dbReference type="PANTHER" id="PTHR43128">
    <property type="entry name" value="L-2-HYDROXYCARBOXYLATE DEHYDROGENASE (NAD(P)(+))"/>
    <property type="match status" value="1"/>
</dbReference>
<dbReference type="AlphaFoldDB" id="A0A031LVS8"/>
<dbReference type="PRINTS" id="PR00086">
    <property type="entry name" value="LLDHDRGNASE"/>
</dbReference>
<evidence type="ECO:0000313" key="13">
    <source>
        <dbReference type="Proteomes" id="UP000024332"/>
    </source>
</evidence>
<dbReference type="OrthoDB" id="2596at2157"/>
<organism evidence="12 13">
    <name type="scientific">Candidatus Acidianus copahuensis</name>
    <dbReference type="NCBI Taxonomy" id="1160895"/>
    <lineage>
        <taxon>Archaea</taxon>
        <taxon>Thermoproteota</taxon>
        <taxon>Thermoprotei</taxon>
        <taxon>Sulfolobales</taxon>
        <taxon>Sulfolobaceae</taxon>
        <taxon>Acidianus</taxon>
    </lineage>
</organism>
<feature type="binding site" evidence="7">
    <location>
        <position position="88"/>
    </location>
    <ligand>
        <name>substrate</name>
    </ligand>
</feature>
<dbReference type="InterPro" id="IPR036291">
    <property type="entry name" value="NAD(P)-bd_dom_sf"/>
</dbReference>
<dbReference type="GO" id="GO:0004459">
    <property type="term" value="F:L-lactate dehydrogenase (NAD+) activity"/>
    <property type="evidence" value="ECO:0007669"/>
    <property type="project" value="TreeGrafter"/>
</dbReference>
<dbReference type="GO" id="GO:0006099">
    <property type="term" value="P:tricarboxylic acid cycle"/>
    <property type="evidence" value="ECO:0007669"/>
    <property type="project" value="UniProtKB-KW"/>
</dbReference>
<sequence>MKTIAFIGLGKIGQTITYASLIDGIFDQAILYDIIPELPEKFEHELRHAFATKGVNTDLISSNRLDDVTGADIVVITAGKPRKAGMSRRDLFADNAKIMYDLAKKLPPKNPGAIYLMVTNPVDMMASIFSKFSKEYVISAGDQVETMRMRSYLAKKYKIPVTEVNGFVGGEHGEDAVVLWSTVSIKGNPVEESVHQEVENYVKQIPGEIIRVMGGTTWGPGTIIADIVRSIALNENRVMSIAIPREFEGEVIHVSIPVVVGRTIGPSIEQLLDEKDRWYLMAAMKDFHSTYRELIKTSMIDQLS</sequence>
<feature type="binding site" evidence="7">
    <location>
        <position position="82"/>
    </location>
    <ligand>
        <name>substrate</name>
    </ligand>
</feature>
<dbReference type="STRING" id="1160895.CM19_01820"/>
<reference evidence="12 13" key="1">
    <citation type="submission" date="2014-03" db="EMBL/GenBank/DDBJ databases">
        <title>Draft genome sequence of the novel thermoacidophilic archaea Acidianus copahuensis ALE1 strain, isolated from Copahue volcanic area in Neuquen Argentina.</title>
        <authorList>
            <person name="Urbieta M.S."/>
            <person name="Rascovan N."/>
            <person name="Castro C."/>
            <person name="Revale S."/>
            <person name="Giaveno M.A."/>
            <person name="Vazquez M.P."/>
            <person name="Donati E.R."/>
        </authorList>
    </citation>
    <scope>NUCLEOTIDE SEQUENCE [LARGE SCALE GENOMIC DNA]</scope>
    <source>
        <strain evidence="12 13">ALE1</strain>
    </source>
</reference>
<comment type="caution">
    <text evidence="12">The sequence shown here is derived from an EMBL/GenBank/DDBJ whole genome shotgun (WGS) entry which is preliminary data.</text>
</comment>
<keyword evidence="4 9" id="KW-0560">Oxidoreductase</keyword>
<feature type="domain" description="Lactate/malate dehydrogenase C-terminal" evidence="11">
    <location>
        <begin position="146"/>
        <end position="263"/>
    </location>
</feature>
<feature type="domain" description="Lactate/malate dehydrogenase N-terminal" evidence="10">
    <location>
        <begin position="4"/>
        <end position="134"/>
    </location>
</feature>
<dbReference type="Pfam" id="PF02866">
    <property type="entry name" value="Ldh_1_C"/>
    <property type="match status" value="1"/>
</dbReference>
<name>A0A031LVS8_9CREN</name>
<proteinExistence type="inferred from homology"/>
<feature type="binding site" evidence="8">
    <location>
        <position position="33"/>
    </location>
    <ligand>
        <name>NAD(+)</name>
        <dbReference type="ChEBI" id="CHEBI:57540"/>
    </ligand>
</feature>
<evidence type="ECO:0000256" key="2">
    <source>
        <dbReference type="ARBA" id="ARBA00020382"/>
    </source>
</evidence>
<dbReference type="InterPro" id="IPR022383">
    <property type="entry name" value="Lactate/malate_DH_C"/>
</dbReference>
<evidence type="ECO:0000256" key="9">
    <source>
        <dbReference type="RuleBase" id="RU003369"/>
    </source>
</evidence>
<feature type="binding site" evidence="8">
    <location>
        <begin position="8"/>
        <end position="13"/>
    </location>
    <ligand>
        <name>NAD(+)</name>
        <dbReference type="ChEBI" id="CHEBI:57540"/>
    </ligand>
</feature>
<feature type="binding site" evidence="7">
    <location>
        <position position="120"/>
    </location>
    <ligand>
        <name>substrate</name>
    </ligand>
</feature>
<comment type="similarity">
    <text evidence="1 9">Belongs to the LDH/MDH superfamily.</text>
</comment>
<feature type="active site" description="Proton acceptor" evidence="6">
    <location>
        <position position="172"/>
    </location>
</feature>
<keyword evidence="13" id="KW-1185">Reference proteome</keyword>
<evidence type="ECO:0000256" key="7">
    <source>
        <dbReference type="PIRSR" id="PIRSR000102-2"/>
    </source>
</evidence>
<evidence type="ECO:0000256" key="6">
    <source>
        <dbReference type="PIRSR" id="PIRSR000102-1"/>
    </source>
</evidence>
<dbReference type="InterPro" id="IPR015955">
    <property type="entry name" value="Lactate_DH/Glyco_Ohase_4_C"/>
</dbReference>
<dbReference type="Pfam" id="PF00056">
    <property type="entry name" value="Ldh_1_N"/>
    <property type="match status" value="1"/>
</dbReference>
<protein>
    <recommendedName>
        <fullName evidence="2">Malate dehydrogenase</fullName>
    </recommendedName>
</protein>
<dbReference type="PANTHER" id="PTHR43128:SF16">
    <property type="entry name" value="L-LACTATE DEHYDROGENASE"/>
    <property type="match status" value="1"/>
</dbReference>
<evidence type="ECO:0000259" key="11">
    <source>
        <dbReference type="Pfam" id="PF02866"/>
    </source>
</evidence>
<evidence type="ECO:0000313" key="12">
    <source>
        <dbReference type="EMBL" id="EZQ11243.1"/>
    </source>
</evidence>
<feature type="binding site" evidence="8">
    <location>
        <begin position="118"/>
        <end position="120"/>
    </location>
    <ligand>
        <name>NAD(+)</name>
        <dbReference type="ChEBI" id="CHEBI:57540"/>
    </ligand>
</feature>
<feature type="binding site" evidence="7">
    <location>
        <position position="148"/>
    </location>
    <ligand>
        <name>substrate</name>
    </ligand>
</feature>
<dbReference type="Gene3D" id="3.40.50.720">
    <property type="entry name" value="NAD(P)-binding Rossmann-like Domain"/>
    <property type="match status" value="1"/>
</dbReference>
<evidence type="ECO:0000256" key="4">
    <source>
        <dbReference type="ARBA" id="ARBA00023002"/>
    </source>
</evidence>
<dbReference type="InterPro" id="IPR001236">
    <property type="entry name" value="Lactate/malate_DH_N"/>
</dbReference>
<dbReference type="SUPFAM" id="SSF56327">
    <property type="entry name" value="LDH C-terminal domain-like"/>
    <property type="match status" value="1"/>
</dbReference>
<dbReference type="InterPro" id="IPR001557">
    <property type="entry name" value="L-lactate/malate_DH"/>
</dbReference>
<evidence type="ECO:0000256" key="3">
    <source>
        <dbReference type="ARBA" id="ARBA00022532"/>
    </source>
</evidence>